<proteinExistence type="predicted"/>
<reference evidence="1 2" key="1">
    <citation type="submission" date="2024-02" db="EMBL/GenBank/DDBJ databases">
        <authorList>
            <person name="Nijsse B."/>
            <person name="Sprong H."/>
        </authorList>
    </citation>
    <scope>NUCLEOTIDE SEQUENCE [LARGE SCALE GENOMIC DNA]</scope>
    <source>
        <strain evidence="1">OB144</strain>
    </source>
</reference>
<gene>
    <name evidence="1" type="ORF">OB144RH_07530</name>
</gene>
<name>A0ABP0T664_RICHE</name>
<accession>A0ABP0T664</accession>
<evidence type="ECO:0000313" key="1">
    <source>
        <dbReference type="EMBL" id="CAK9121621.1"/>
    </source>
</evidence>
<organism evidence="1 2">
    <name type="scientific">Rickettsia helvetica</name>
    <dbReference type="NCBI Taxonomy" id="35789"/>
    <lineage>
        <taxon>Bacteria</taxon>
        <taxon>Pseudomonadati</taxon>
        <taxon>Pseudomonadota</taxon>
        <taxon>Alphaproteobacteria</taxon>
        <taxon>Rickettsiales</taxon>
        <taxon>Rickettsiaceae</taxon>
        <taxon>Rickettsieae</taxon>
        <taxon>Rickettsia</taxon>
        <taxon>spotted fever group</taxon>
    </lineage>
</organism>
<dbReference type="EMBL" id="OZ018776">
    <property type="protein sequence ID" value="CAK9121621.1"/>
    <property type="molecule type" value="Genomic_DNA"/>
</dbReference>
<dbReference type="Proteomes" id="UP001642485">
    <property type="component" value="Chromosome"/>
</dbReference>
<keyword evidence="2" id="KW-1185">Reference proteome</keyword>
<protein>
    <submittedName>
        <fullName evidence="1">Uncharacterized protein</fullName>
    </submittedName>
</protein>
<evidence type="ECO:0000313" key="2">
    <source>
        <dbReference type="Proteomes" id="UP001642485"/>
    </source>
</evidence>
<sequence length="39" mass="4690">MILQTSTKRFEKELLLMHNVVKTIVSDIFYSMSFPRKQE</sequence>